<name>A0A183K1U6_9TREM</name>
<gene>
    <name evidence="1" type="ORF">SCUD_LOCUS8959</name>
</gene>
<evidence type="ECO:0000313" key="1">
    <source>
        <dbReference type="EMBL" id="VDP33426.1"/>
    </source>
</evidence>
<sequence length="32" mass="3487">MDSSPCHSASQSETLPLDYLLSFCTAIILLET</sequence>
<protein>
    <submittedName>
        <fullName evidence="1 3">Uncharacterized protein</fullName>
    </submittedName>
</protein>
<evidence type="ECO:0000313" key="2">
    <source>
        <dbReference type="Proteomes" id="UP000279833"/>
    </source>
</evidence>
<dbReference type="AlphaFoldDB" id="A0A183K1U6"/>
<dbReference type="Proteomes" id="UP000279833">
    <property type="component" value="Unassembled WGS sequence"/>
</dbReference>
<reference evidence="1 2" key="2">
    <citation type="submission" date="2018-11" db="EMBL/GenBank/DDBJ databases">
        <authorList>
            <consortium name="Pathogen Informatics"/>
        </authorList>
    </citation>
    <scope>NUCLEOTIDE SEQUENCE [LARGE SCALE GENOMIC DNA]</scope>
    <source>
        <strain evidence="1">Dakar</strain>
        <strain evidence="2">Dakar, Senegal</strain>
    </source>
</reference>
<organism evidence="3">
    <name type="scientific">Schistosoma curassoni</name>
    <dbReference type="NCBI Taxonomy" id="6186"/>
    <lineage>
        <taxon>Eukaryota</taxon>
        <taxon>Metazoa</taxon>
        <taxon>Spiralia</taxon>
        <taxon>Lophotrochozoa</taxon>
        <taxon>Platyhelminthes</taxon>
        <taxon>Trematoda</taxon>
        <taxon>Digenea</taxon>
        <taxon>Strigeidida</taxon>
        <taxon>Schistosomatoidea</taxon>
        <taxon>Schistosomatidae</taxon>
        <taxon>Schistosoma</taxon>
    </lineage>
</organism>
<accession>A0A183K1U6</accession>
<proteinExistence type="predicted"/>
<keyword evidence="2" id="KW-1185">Reference proteome</keyword>
<dbReference type="WBParaSite" id="SCUD_0000895901-mRNA-1">
    <property type="protein sequence ID" value="SCUD_0000895901-mRNA-1"/>
    <property type="gene ID" value="SCUD_0000895901"/>
</dbReference>
<evidence type="ECO:0000313" key="3">
    <source>
        <dbReference type="WBParaSite" id="SCUD_0000895901-mRNA-1"/>
    </source>
</evidence>
<reference evidence="3" key="1">
    <citation type="submission" date="2016-06" db="UniProtKB">
        <authorList>
            <consortium name="WormBaseParasite"/>
        </authorList>
    </citation>
    <scope>IDENTIFICATION</scope>
</reference>
<dbReference type="EMBL" id="UZAK01032995">
    <property type="protein sequence ID" value="VDP33426.1"/>
    <property type="molecule type" value="Genomic_DNA"/>
</dbReference>